<sequence length="203" mass="23305">MNNFLDNKIELIKDTHTYRLLADPEIEFTSVTTLIHTLFEPFDEVAIADNLCATNPKYMGMEPNELISKWHAARDHGSKVHEEIELALKKGIAPSEPKAKIALQWLDNYAMKSNIEIFSEVIIYSTDLKIAGTIDILAYDKVHDHYEIIDWKTSKKINIVSYGSKMGIHPTTANIMDCNHNHYAMQLSLYRYLLESYYGAKVH</sequence>
<evidence type="ECO:0000313" key="2">
    <source>
        <dbReference type="EMBL" id="SVA92788.1"/>
    </source>
</evidence>
<dbReference type="InterPro" id="IPR011604">
    <property type="entry name" value="PDDEXK-like_dom_sf"/>
</dbReference>
<feature type="non-terminal residue" evidence="2">
    <location>
        <position position="203"/>
    </location>
</feature>
<evidence type="ECO:0000259" key="1">
    <source>
        <dbReference type="Pfam" id="PF12705"/>
    </source>
</evidence>
<accession>A0A381ZU11</accession>
<dbReference type="Gene3D" id="3.90.320.10">
    <property type="match status" value="1"/>
</dbReference>
<name>A0A381ZU11_9ZZZZ</name>
<protein>
    <recommendedName>
        <fullName evidence="1">PD-(D/E)XK endonuclease-like domain-containing protein</fullName>
    </recommendedName>
</protein>
<feature type="domain" description="PD-(D/E)XK endonuclease-like" evidence="1">
    <location>
        <begin position="33"/>
        <end position="196"/>
    </location>
</feature>
<reference evidence="2" key="1">
    <citation type="submission" date="2018-05" db="EMBL/GenBank/DDBJ databases">
        <authorList>
            <person name="Lanie J.A."/>
            <person name="Ng W.-L."/>
            <person name="Kazmierczak K.M."/>
            <person name="Andrzejewski T.M."/>
            <person name="Davidsen T.M."/>
            <person name="Wayne K.J."/>
            <person name="Tettelin H."/>
            <person name="Glass J.I."/>
            <person name="Rusch D."/>
            <person name="Podicherti R."/>
            <person name="Tsui H.-C.T."/>
            <person name="Winkler M.E."/>
        </authorList>
    </citation>
    <scope>NUCLEOTIDE SEQUENCE</scope>
</reference>
<dbReference type="AlphaFoldDB" id="A0A381ZU11"/>
<dbReference type="Pfam" id="PF12705">
    <property type="entry name" value="PDDEXK_1"/>
    <property type="match status" value="1"/>
</dbReference>
<dbReference type="EMBL" id="UINC01022677">
    <property type="protein sequence ID" value="SVA92788.1"/>
    <property type="molecule type" value="Genomic_DNA"/>
</dbReference>
<proteinExistence type="predicted"/>
<dbReference type="InterPro" id="IPR038726">
    <property type="entry name" value="PDDEXK_AddAB-type"/>
</dbReference>
<gene>
    <name evidence="2" type="ORF">METZ01_LOCUS145642</name>
</gene>
<organism evidence="2">
    <name type="scientific">marine metagenome</name>
    <dbReference type="NCBI Taxonomy" id="408172"/>
    <lineage>
        <taxon>unclassified sequences</taxon>
        <taxon>metagenomes</taxon>
        <taxon>ecological metagenomes</taxon>
    </lineage>
</organism>